<dbReference type="PANTHER" id="PTHR22946:SF9">
    <property type="entry name" value="POLYKETIDE TRANSFERASE AF380"/>
    <property type="match status" value="1"/>
</dbReference>
<reference evidence="5" key="1">
    <citation type="submission" date="2016-06" db="EMBL/GenBank/DDBJ databases">
        <authorList>
            <person name="Sutton G."/>
            <person name="Brinkac L."/>
            <person name="Sanka R."/>
            <person name="Adams M."/>
            <person name="Lau E."/>
            <person name="Garcia-Basteiro A."/>
            <person name="Lopez-Varela E."/>
            <person name="Palencia S."/>
        </authorList>
    </citation>
    <scope>NUCLEOTIDE SEQUENCE [LARGE SCALE GENOMIC DNA]</scope>
    <source>
        <strain evidence="5">1274684.2</strain>
    </source>
</reference>
<dbReference type="GO" id="GO:0052689">
    <property type="term" value="F:carboxylic ester hydrolase activity"/>
    <property type="evidence" value="ECO:0007669"/>
    <property type="project" value="UniProtKB-ARBA"/>
</dbReference>
<dbReference type="InterPro" id="IPR050261">
    <property type="entry name" value="FrsA_esterase"/>
</dbReference>
<evidence type="ECO:0000256" key="1">
    <source>
        <dbReference type="ARBA" id="ARBA00008645"/>
    </source>
</evidence>
<dbReference type="Gene3D" id="1.10.10.800">
    <property type="match status" value="1"/>
</dbReference>
<keyword evidence="2 4" id="KW-0378">Hydrolase</keyword>
<protein>
    <submittedName>
        <fullName evidence="4">Alpha/beta hydrolase</fullName>
    </submittedName>
</protein>
<comment type="caution">
    <text evidence="4">The sequence shown here is derived from an EMBL/GenBank/DDBJ whole genome shotgun (WGS) entry which is preliminary data.</text>
</comment>
<dbReference type="Proteomes" id="UP000093759">
    <property type="component" value="Unassembled WGS sequence"/>
</dbReference>
<dbReference type="InterPro" id="IPR029058">
    <property type="entry name" value="AB_hydrolase_fold"/>
</dbReference>
<name>A0A1A3U474_MYCSD</name>
<dbReference type="InterPro" id="IPR022742">
    <property type="entry name" value="Hydrolase_4"/>
</dbReference>
<evidence type="ECO:0000313" key="5">
    <source>
        <dbReference type="Proteomes" id="UP000093759"/>
    </source>
</evidence>
<proteinExistence type="inferred from homology"/>
<feature type="domain" description="Serine aminopeptidase S33" evidence="3">
    <location>
        <begin position="43"/>
        <end position="273"/>
    </location>
</feature>
<dbReference type="Gene3D" id="3.40.50.1820">
    <property type="entry name" value="alpha/beta hydrolase"/>
    <property type="match status" value="1"/>
</dbReference>
<accession>A0A1A3U474</accession>
<evidence type="ECO:0000256" key="2">
    <source>
        <dbReference type="ARBA" id="ARBA00022801"/>
    </source>
</evidence>
<dbReference type="SUPFAM" id="SSF53474">
    <property type="entry name" value="alpha/beta-Hydrolases"/>
    <property type="match status" value="1"/>
</dbReference>
<dbReference type="PANTHER" id="PTHR22946">
    <property type="entry name" value="DIENELACTONE HYDROLASE DOMAIN-CONTAINING PROTEIN-RELATED"/>
    <property type="match status" value="1"/>
</dbReference>
<organism evidence="4 5">
    <name type="scientific">Mycolicibacter sinensis (strain JDM601)</name>
    <name type="common">Mycobacterium sinense</name>
    <dbReference type="NCBI Taxonomy" id="875328"/>
    <lineage>
        <taxon>Bacteria</taxon>
        <taxon>Bacillati</taxon>
        <taxon>Actinomycetota</taxon>
        <taxon>Actinomycetes</taxon>
        <taxon>Mycobacteriales</taxon>
        <taxon>Mycobacteriaceae</taxon>
        <taxon>Mycolicibacter</taxon>
    </lineage>
</organism>
<dbReference type="AlphaFoldDB" id="A0A1A3U474"/>
<sequence>MGRSAPDGGIRVSTVRFDSDGTTCVAQFFPAAGGTGDSAGAPVVVLGHGFGGTVDSGLVPFAERLSAAGFAAFAFDYRYFGASEGLPRQRISIREQIADFRAACTAAAAQPGVDARRLVVWGVSLAGGHVFEVAATTPGVAAAVALTPLVSGPAAAVAALPQHRPSTMLRSTVTGWRSALAQRAGRGPATIPLVGRPGELATLTADGYYEAYLAMAGPTWRNEVDAGVGMQLGGYRPAAKHAKSIRCPMLVQIADFDRGAPPQAAAKAAFAARAEVRHYPCDHFDVFAGGAWFDHVVDHQIAFLVRHLGAPTASVTG</sequence>
<evidence type="ECO:0000259" key="3">
    <source>
        <dbReference type="Pfam" id="PF12146"/>
    </source>
</evidence>
<gene>
    <name evidence="4" type="ORF">A5648_19775</name>
</gene>
<evidence type="ECO:0000313" key="4">
    <source>
        <dbReference type="EMBL" id="OBK89718.1"/>
    </source>
</evidence>
<dbReference type="Pfam" id="PF12146">
    <property type="entry name" value="Hydrolase_4"/>
    <property type="match status" value="1"/>
</dbReference>
<comment type="similarity">
    <text evidence="1">Belongs to the AB hydrolase superfamily.</text>
</comment>
<dbReference type="EMBL" id="LZMF01000037">
    <property type="protein sequence ID" value="OBK89718.1"/>
    <property type="molecule type" value="Genomic_DNA"/>
</dbReference>